<evidence type="ECO:0000313" key="5">
    <source>
        <dbReference type="Proteomes" id="UP000475385"/>
    </source>
</evidence>
<evidence type="ECO:0000256" key="1">
    <source>
        <dbReference type="ARBA" id="ARBA00009387"/>
    </source>
</evidence>
<dbReference type="Gene3D" id="1.10.530.10">
    <property type="match status" value="1"/>
</dbReference>
<reference evidence="4 5" key="1">
    <citation type="submission" date="2020-03" db="EMBL/GenBank/DDBJ databases">
        <title>Roseomonas stagni sp. nov., isolated from pond water in Japan.</title>
        <authorList>
            <person name="Furuhata K."/>
            <person name="Miyamoto H."/>
            <person name="Goto K."/>
        </authorList>
    </citation>
    <scope>NUCLEOTIDE SEQUENCE [LARGE SCALE GENOMIC DNA]</scope>
    <source>
        <strain evidence="4 5">PeD5</strain>
    </source>
</reference>
<accession>A0A6M1LU34</accession>
<sequence length="205" mass="20664">MLELAAFLELAAACAPGVAPETLAAIARVESGLDPLIIGINERGATPVRSATPAEAAARATALIAAGKSVDLGLMQINSRNLGWLGLAVEDAFDPCRSIAAGARVLTAFSAYNTGSPSRGLANGYVARVVSARTAMAAAPARPCPAPLASPAPAACAPSWDVWARCPAAAPALRDSDPADADEQAPPSAEPIRLRGSLAMGADTR</sequence>
<keyword evidence="5" id="KW-1185">Reference proteome</keyword>
<evidence type="ECO:0000256" key="2">
    <source>
        <dbReference type="SAM" id="MobiDB-lite"/>
    </source>
</evidence>
<comment type="caution">
    <text evidence="4">The sequence shown here is derived from an EMBL/GenBank/DDBJ whole genome shotgun (WGS) entry which is preliminary data.</text>
</comment>
<feature type="domain" description="Transglycosylase SLT" evidence="3">
    <location>
        <begin position="11"/>
        <end position="108"/>
    </location>
</feature>
<proteinExistence type="inferred from homology"/>
<dbReference type="AlphaFoldDB" id="A0A6M1LU34"/>
<evidence type="ECO:0000313" key="4">
    <source>
        <dbReference type="EMBL" id="NGM23995.1"/>
    </source>
</evidence>
<name>A0A6M1LU34_9PROT</name>
<dbReference type="EMBL" id="JAAIKB010000022">
    <property type="protein sequence ID" value="NGM23995.1"/>
    <property type="molecule type" value="Genomic_DNA"/>
</dbReference>
<protein>
    <submittedName>
        <fullName evidence="4">Lytic transglycosylase domain-containing protein</fullName>
    </submittedName>
</protein>
<comment type="similarity">
    <text evidence="1">Belongs to the virb1 family.</text>
</comment>
<dbReference type="Pfam" id="PF01464">
    <property type="entry name" value="SLT"/>
    <property type="match status" value="1"/>
</dbReference>
<feature type="region of interest" description="Disordered" evidence="2">
    <location>
        <begin position="172"/>
        <end position="205"/>
    </location>
</feature>
<evidence type="ECO:0000259" key="3">
    <source>
        <dbReference type="Pfam" id="PF01464"/>
    </source>
</evidence>
<dbReference type="Proteomes" id="UP000475385">
    <property type="component" value="Unassembled WGS sequence"/>
</dbReference>
<organism evidence="4 5">
    <name type="scientific">Falsiroseomonas algicola</name>
    <dbReference type="NCBI Taxonomy" id="2716930"/>
    <lineage>
        <taxon>Bacteria</taxon>
        <taxon>Pseudomonadati</taxon>
        <taxon>Pseudomonadota</taxon>
        <taxon>Alphaproteobacteria</taxon>
        <taxon>Acetobacterales</taxon>
        <taxon>Roseomonadaceae</taxon>
        <taxon>Falsiroseomonas</taxon>
    </lineage>
</organism>
<dbReference type="InterPro" id="IPR023346">
    <property type="entry name" value="Lysozyme-like_dom_sf"/>
</dbReference>
<dbReference type="InterPro" id="IPR008258">
    <property type="entry name" value="Transglycosylase_SLT_dom_1"/>
</dbReference>
<dbReference type="SUPFAM" id="SSF53955">
    <property type="entry name" value="Lysozyme-like"/>
    <property type="match status" value="1"/>
</dbReference>
<gene>
    <name evidence="4" type="ORF">G3576_28570</name>
</gene>